<evidence type="ECO:0000313" key="2">
    <source>
        <dbReference type="Proteomes" id="UP000319212"/>
    </source>
</evidence>
<name>A0A502DNV5_9BURK</name>
<accession>A0A502DNV5</accession>
<dbReference type="Proteomes" id="UP000319212">
    <property type="component" value="Unassembled WGS sequence"/>
</dbReference>
<evidence type="ECO:0000313" key="1">
    <source>
        <dbReference type="EMBL" id="TPG25766.1"/>
    </source>
</evidence>
<reference evidence="1 2" key="1">
    <citation type="journal article" date="2019" name="Environ. Microbiol.">
        <title>Species interactions and distinct microbial communities in high Arctic permafrost affected cryosols are associated with the CH4 and CO2 gas fluxes.</title>
        <authorList>
            <person name="Altshuler I."/>
            <person name="Hamel J."/>
            <person name="Turney S."/>
            <person name="Magnuson E."/>
            <person name="Levesque R."/>
            <person name="Greer C."/>
            <person name="Whyte L.G."/>
        </authorList>
    </citation>
    <scope>NUCLEOTIDE SEQUENCE [LARGE SCALE GENOMIC DNA]</scope>
    <source>
        <strain evidence="1 2">S06.C</strain>
    </source>
</reference>
<dbReference type="AlphaFoldDB" id="A0A502DNV5"/>
<comment type="caution">
    <text evidence="1">The sequence shown here is derived from an EMBL/GenBank/DDBJ whole genome shotgun (WGS) entry which is preliminary data.</text>
</comment>
<gene>
    <name evidence="1" type="ORF">EAH82_15190</name>
</gene>
<protein>
    <submittedName>
        <fullName evidence="1">Uncharacterized protein</fullName>
    </submittedName>
</protein>
<proteinExistence type="predicted"/>
<dbReference type="RefSeq" id="WP_140844328.1">
    <property type="nucleotide sequence ID" value="NZ_RCZI01000004.1"/>
</dbReference>
<organism evidence="1 2">
    <name type="scientific">Variovorax guangxiensis</name>
    <dbReference type="NCBI Taxonomy" id="1775474"/>
    <lineage>
        <taxon>Bacteria</taxon>
        <taxon>Pseudomonadati</taxon>
        <taxon>Pseudomonadota</taxon>
        <taxon>Betaproteobacteria</taxon>
        <taxon>Burkholderiales</taxon>
        <taxon>Comamonadaceae</taxon>
        <taxon>Variovorax</taxon>
    </lineage>
</organism>
<sequence>MTPSPAESPRPCAECAALVGLPSTQQPPHPLLTLTSSENWADVLRRKREKGAVETYVCQTCGCTLVRDTSPKYSATWMRTTPTERQP</sequence>
<dbReference type="EMBL" id="RCZI01000004">
    <property type="protein sequence ID" value="TPG25766.1"/>
    <property type="molecule type" value="Genomic_DNA"/>
</dbReference>